<dbReference type="GO" id="GO:0003824">
    <property type="term" value="F:catalytic activity"/>
    <property type="evidence" value="ECO:0007669"/>
    <property type="project" value="InterPro"/>
</dbReference>
<dbReference type="Gene3D" id="3.60.10.10">
    <property type="entry name" value="Endonuclease/exonuclease/phosphatase"/>
    <property type="match status" value="1"/>
</dbReference>
<feature type="domain" description="Endonuclease/exonuclease/phosphatase" evidence="1">
    <location>
        <begin position="7"/>
        <end position="112"/>
    </location>
</feature>
<dbReference type="EMBL" id="BTSY01000002">
    <property type="protein sequence ID" value="GMT14463.1"/>
    <property type="molecule type" value="Genomic_DNA"/>
</dbReference>
<evidence type="ECO:0000313" key="3">
    <source>
        <dbReference type="Proteomes" id="UP001432322"/>
    </source>
</evidence>
<comment type="caution">
    <text evidence="2">The sequence shown here is derived from an EMBL/GenBank/DDBJ whole genome shotgun (WGS) entry which is preliminary data.</text>
</comment>
<dbReference type="SUPFAM" id="SSF56219">
    <property type="entry name" value="DNase I-like"/>
    <property type="match status" value="1"/>
</dbReference>
<name>A0AAV5V5P4_9BILA</name>
<evidence type="ECO:0000259" key="1">
    <source>
        <dbReference type="Pfam" id="PF14529"/>
    </source>
</evidence>
<keyword evidence="3" id="KW-1185">Reference proteome</keyword>
<gene>
    <name evidence="2" type="ORF">PFISCL1PPCAC_5760</name>
</gene>
<sequence>DLPYRKIRLFTVYRSPSSPSGAFVEFLSFITPLLSHEFPCIFTGDFNYPEIDWSTLSSPVHSDLLDFASDHNLSQFVSFPTRHQNILDLVFCNKDIIHNISPSIPLSDHLSVVFDLQIPPPPLRKHVPSRLYRLADWQSINDSIFHHNWTIALSHLDANQSYDYFVEFMNNLLRIFVPLSKPSPFSRYPRNVKILYGKSRNLTRIAPNSNACIVMTKRFNRALNSFHCRVENRVVASADSKAFYKLCSSRLNSPKSTPSGIIDTNGTILLSNNDKCVAFSDFFASVFTDPMHSPLPFLSPSMIFDLPSISHLHIMNAISNLSPKINVTPDNIPSIVLTNCKFSIISPLLIIYNKSLLTCKVPVLWKHALVKPIPKKTIKDLGVIFTPSLSFSKHIEKIISKARSKLRRVITDIVFLHSTLHRKYELDYSSLLTLSPLTRFIRNSHPFRISLPFLPHNSHSTFASRTITIWNSLPYKSAFTSHDTFRKFLRSQPISFFPESIIKNWL</sequence>
<dbReference type="Pfam" id="PF14529">
    <property type="entry name" value="Exo_endo_phos_2"/>
    <property type="match status" value="1"/>
</dbReference>
<evidence type="ECO:0000313" key="2">
    <source>
        <dbReference type="EMBL" id="GMT14463.1"/>
    </source>
</evidence>
<accession>A0AAV5V5P4</accession>
<dbReference type="InterPro" id="IPR005135">
    <property type="entry name" value="Endo/exonuclease/phosphatase"/>
</dbReference>
<feature type="non-terminal residue" evidence="2">
    <location>
        <position position="1"/>
    </location>
</feature>
<reference evidence="2" key="1">
    <citation type="submission" date="2023-10" db="EMBL/GenBank/DDBJ databases">
        <title>Genome assembly of Pristionchus species.</title>
        <authorList>
            <person name="Yoshida K."/>
            <person name="Sommer R.J."/>
        </authorList>
    </citation>
    <scope>NUCLEOTIDE SEQUENCE</scope>
    <source>
        <strain evidence="2">RS5133</strain>
    </source>
</reference>
<dbReference type="InterPro" id="IPR036691">
    <property type="entry name" value="Endo/exonu/phosph_ase_sf"/>
</dbReference>
<organism evidence="2 3">
    <name type="scientific">Pristionchus fissidentatus</name>
    <dbReference type="NCBI Taxonomy" id="1538716"/>
    <lineage>
        <taxon>Eukaryota</taxon>
        <taxon>Metazoa</taxon>
        <taxon>Ecdysozoa</taxon>
        <taxon>Nematoda</taxon>
        <taxon>Chromadorea</taxon>
        <taxon>Rhabditida</taxon>
        <taxon>Rhabditina</taxon>
        <taxon>Diplogasteromorpha</taxon>
        <taxon>Diplogasteroidea</taxon>
        <taxon>Neodiplogasteridae</taxon>
        <taxon>Pristionchus</taxon>
    </lineage>
</organism>
<dbReference type="PANTHER" id="PTHR21459">
    <property type="entry name" value="PROTEIN CBG08968"/>
    <property type="match status" value="1"/>
</dbReference>
<protein>
    <recommendedName>
        <fullName evidence="1">Endonuclease/exonuclease/phosphatase domain-containing protein</fullName>
    </recommendedName>
</protein>
<dbReference type="Proteomes" id="UP001432322">
    <property type="component" value="Unassembled WGS sequence"/>
</dbReference>
<dbReference type="AlphaFoldDB" id="A0AAV5V5P4"/>
<dbReference type="PANTHER" id="PTHR21459:SF2">
    <property type="entry name" value="PROTEIN CBG08968"/>
    <property type="match status" value="1"/>
</dbReference>
<proteinExistence type="predicted"/>